<feature type="chain" id="PRO_5041221394" evidence="5">
    <location>
        <begin position="20"/>
        <end position="242"/>
    </location>
</feature>
<evidence type="ECO:0000256" key="4">
    <source>
        <dbReference type="SAM" id="MobiDB-lite"/>
    </source>
</evidence>
<dbReference type="Pfam" id="PF05901">
    <property type="entry name" value="Excalibur"/>
    <property type="match status" value="1"/>
</dbReference>
<accession>A0AA45WSB1</accession>
<dbReference type="RefSeq" id="WP_284724671.1">
    <property type="nucleotide sequence ID" value="NZ_FXTU01000014.1"/>
</dbReference>
<dbReference type="Gene3D" id="2.40.50.90">
    <property type="match status" value="1"/>
</dbReference>
<dbReference type="InterPro" id="IPR008613">
    <property type="entry name" value="Excalibur_Ca-bd_domain"/>
</dbReference>
<dbReference type="SUPFAM" id="SSF50199">
    <property type="entry name" value="Staphylococcal nuclease"/>
    <property type="match status" value="1"/>
</dbReference>
<dbReference type="GO" id="GO:0004519">
    <property type="term" value="F:endonuclease activity"/>
    <property type="evidence" value="ECO:0007669"/>
    <property type="project" value="UniProtKB-KW"/>
</dbReference>
<evidence type="ECO:0000256" key="2">
    <source>
        <dbReference type="ARBA" id="ARBA00022759"/>
    </source>
</evidence>
<gene>
    <name evidence="7" type="ORF">SAMN06265361_1142</name>
</gene>
<evidence type="ECO:0000256" key="1">
    <source>
        <dbReference type="ARBA" id="ARBA00022722"/>
    </source>
</evidence>
<proteinExistence type="predicted"/>
<evidence type="ECO:0000256" key="3">
    <source>
        <dbReference type="ARBA" id="ARBA00022801"/>
    </source>
</evidence>
<feature type="region of interest" description="Disordered" evidence="4">
    <location>
        <begin position="176"/>
        <end position="206"/>
    </location>
</feature>
<dbReference type="GO" id="GO:0016787">
    <property type="term" value="F:hydrolase activity"/>
    <property type="evidence" value="ECO:0007669"/>
    <property type="project" value="UniProtKB-KW"/>
</dbReference>
<dbReference type="InterPro" id="IPR016071">
    <property type="entry name" value="Staphylococal_nuclease_OB-fold"/>
</dbReference>
<evidence type="ECO:0000259" key="6">
    <source>
        <dbReference type="PROSITE" id="PS50830"/>
    </source>
</evidence>
<dbReference type="PANTHER" id="PTHR12302:SF3">
    <property type="entry name" value="SERINE_THREONINE-PROTEIN KINASE 31"/>
    <property type="match status" value="1"/>
</dbReference>
<name>A0AA45WSB1_9BACL</name>
<evidence type="ECO:0000313" key="8">
    <source>
        <dbReference type="Proteomes" id="UP001157946"/>
    </source>
</evidence>
<dbReference type="InterPro" id="IPR035437">
    <property type="entry name" value="SNase_OB-fold_sf"/>
</dbReference>
<keyword evidence="2" id="KW-0255">Endonuclease</keyword>
<feature type="region of interest" description="Disordered" evidence="4">
    <location>
        <begin position="221"/>
        <end position="242"/>
    </location>
</feature>
<keyword evidence="1" id="KW-0540">Nuclease</keyword>
<keyword evidence="3" id="KW-0378">Hydrolase</keyword>
<organism evidence="7 8">
    <name type="scientific">Laceyella tengchongensis</name>
    <dbReference type="NCBI Taxonomy" id="574699"/>
    <lineage>
        <taxon>Bacteria</taxon>
        <taxon>Bacillati</taxon>
        <taxon>Bacillota</taxon>
        <taxon>Bacilli</taxon>
        <taxon>Bacillales</taxon>
        <taxon>Thermoactinomycetaceae</taxon>
        <taxon>Laceyella</taxon>
    </lineage>
</organism>
<dbReference type="Proteomes" id="UP001157946">
    <property type="component" value="Unassembled WGS sequence"/>
</dbReference>
<keyword evidence="8" id="KW-1185">Reference proteome</keyword>
<protein>
    <submittedName>
        <fullName evidence="7">Micrococcal nuclease</fullName>
    </submittedName>
</protein>
<comment type="caution">
    <text evidence="7">The sequence shown here is derived from an EMBL/GenBank/DDBJ whole genome shotgun (WGS) entry which is preliminary data.</text>
</comment>
<evidence type="ECO:0000313" key="7">
    <source>
        <dbReference type="EMBL" id="SMP35859.1"/>
    </source>
</evidence>
<reference evidence="7" key="1">
    <citation type="submission" date="2017-05" db="EMBL/GenBank/DDBJ databases">
        <authorList>
            <person name="Varghese N."/>
            <person name="Submissions S."/>
        </authorList>
    </citation>
    <scope>NUCLEOTIDE SEQUENCE</scope>
    <source>
        <strain evidence="7">DSM 45262</strain>
    </source>
</reference>
<dbReference type="SMART" id="SM00318">
    <property type="entry name" value="SNc"/>
    <property type="match status" value="1"/>
</dbReference>
<dbReference type="SMART" id="SM00894">
    <property type="entry name" value="Excalibur"/>
    <property type="match status" value="1"/>
</dbReference>
<feature type="domain" description="TNase-like" evidence="6">
    <location>
        <begin position="29"/>
        <end position="161"/>
    </location>
</feature>
<evidence type="ECO:0000256" key="5">
    <source>
        <dbReference type="SAM" id="SignalP"/>
    </source>
</evidence>
<dbReference type="EMBL" id="FXTU01000014">
    <property type="protein sequence ID" value="SMP35859.1"/>
    <property type="molecule type" value="Genomic_DNA"/>
</dbReference>
<sequence>MKLRLFLLLFTLFMLPGCVTETSSVINSGREVVKFVEIVDGDTAKFEIDGKVESVRFLLVDMPETSHPELGKQPLGPEAKAFVEKLLSEAKEVSLEWDVAKRDQYHRLLAHVYVDGKSVQEIILKEGLARVGYIYESKKHLGAYRKAEKIAQNAKKGIWQCPGYVGDKGFNRDKWCGSSSPSNAPVPSHGFAKGEPNPNIPDQDCSDFKTQKEAQAFFDQFAPADPHRLDEDGDGVACEDLP</sequence>
<dbReference type="PROSITE" id="PS50830">
    <property type="entry name" value="TNASE_3"/>
    <property type="match status" value="1"/>
</dbReference>
<dbReference type="Pfam" id="PF00565">
    <property type="entry name" value="SNase"/>
    <property type="match status" value="1"/>
</dbReference>
<dbReference type="AlphaFoldDB" id="A0AA45WSB1"/>
<keyword evidence="5" id="KW-0732">Signal</keyword>
<feature type="signal peptide" evidence="5">
    <location>
        <begin position="1"/>
        <end position="19"/>
    </location>
</feature>
<dbReference type="PANTHER" id="PTHR12302">
    <property type="entry name" value="EBNA2 BINDING PROTEIN P100"/>
    <property type="match status" value="1"/>
</dbReference>